<keyword evidence="2" id="KW-1185">Reference proteome</keyword>
<dbReference type="Proteomes" id="UP001143910">
    <property type="component" value="Unassembled WGS sequence"/>
</dbReference>
<accession>A0ACC1MHF6</accession>
<evidence type="ECO:0000313" key="1">
    <source>
        <dbReference type="EMBL" id="KAJ2966163.1"/>
    </source>
</evidence>
<dbReference type="EMBL" id="JANJQO010002722">
    <property type="protein sequence ID" value="KAJ2966163.1"/>
    <property type="molecule type" value="Genomic_DNA"/>
</dbReference>
<name>A0ACC1MHF6_9HYPO</name>
<evidence type="ECO:0000313" key="2">
    <source>
        <dbReference type="Proteomes" id="UP001143910"/>
    </source>
</evidence>
<comment type="caution">
    <text evidence="1">The sequence shown here is derived from an EMBL/GenBank/DDBJ whole genome shotgun (WGS) entry which is preliminary data.</text>
</comment>
<protein>
    <submittedName>
        <fullName evidence="1">Uncharacterized protein</fullName>
    </submittedName>
</protein>
<organism evidence="1 2">
    <name type="scientific">Zarea fungicola</name>
    <dbReference type="NCBI Taxonomy" id="93591"/>
    <lineage>
        <taxon>Eukaryota</taxon>
        <taxon>Fungi</taxon>
        <taxon>Dikarya</taxon>
        <taxon>Ascomycota</taxon>
        <taxon>Pezizomycotina</taxon>
        <taxon>Sordariomycetes</taxon>
        <taxon>Hypocreomycetidae</taxon>
        <taxon>Hypocreales</taxon>
        <taxon>Cordycipitaceae</taxon>
        <taxon>Zarea</taxon>
    </lineage>
</organism>
<gene>
    <name evidence="1" type="ORF">NQ176_g10276</name>
</gene>
<proteinExistence type="predicted"/>
<sequence length="155" mass="16867">MAAQPWAALPFGIGTMEIHKGYLYWINTFMSTFYRIPIDSHGYVPANAKSEKYLALRVAFVDGFTFGPRGGDTIWAVTNADSRLLAITPDKKVTFLAGSPDQLTLGGCTMPRFGQRHGDERTLYIVTYGSLLLPVNGTLTEGGKLVSVDTTGVLC</sequence>
<reference evidence="1" key="1">
    <citation type="submission" date="2022-08" db="EMBL/GenBank/DDBJ databases">
        <title>Genome Sequence of Lecanicillium fungicola.</title>
        <authorList>
            <person name="Buettner E."/>
        </authorList>
    </citation>
    <scope>NUCLEOTIDE SEQUENCE</scope>
    <source>
        <strain evidence="1">Babe33</strain>
    </source>
</reference>